<evidence type="ECO:0000313" key="14">
    <source>
        <dbReference type="Proteomes" id="UP000244892"/>
    </source>
</evidence>
<dbReference type="GO" id="GO:0006107">
    <property type="term" value="P:oxaloacetate metabolic process"/>
    <property type="evidence" value="ECO:0007669"/>
    <property type="project" value="UniProtKB-UniRule"/>
</dbReference>
<dbReference type="Gene3D" id="1.20.1440.90">
    <property type="entry name" value="Phosphoenolpyruvate/pyruvate domain"/>
    <property type="match status" value="1"/>
</dbReference>
<dbReference type="NCBIfam" id="NF000584">
    <property type="entry name" value="PRK00009.1"/>
    <property type="match status" value="1"/>
</dbReference>
<dbReference type="PROSITE" id="PS00393">
    <property type="entry name" value="PEPCASE_2"/>
    <property type="match status" value="1"/>
</dbReference>
<evidence type="ECO:0000256" key="5">
    <source>
        <dbReference type="ARBA" id="ARBA00022419"/>
    </source>
</evidence>
<evidence type="ECO:0000256" key="9">
    <source>
        <dbReference type="ARBA" id="ARBA00048995"/>
    </source>
</evidence>
<proteinExistence type="inferred from homology"/>
<comment type="function">
    <text evidence="2 10">Forms oxaloacetate, a four-carbon dicarboxylic acid source for the tricarboxylic acid cycle.</text>
</comment>
<dbReference type="OrthoDB" id="9768133at2"/>
<name>A0A2U8FN20_9BURK</name>
<accession>A0A2U8FN20</accession>
<dbReference type="GO" id="GO:0005829">
    <property type="term" value="C:cytosol"/>
    <property type="evidence" value="ECO:0007669"/>
    <property type="project" value="TreeGrafter"/>
</dbReference>
<dbReference type="PROSITE" id="PS00781">
    <property type="entry name" value="PEPCASE_1"/>
    <property type="match status" value="1"/>
</dbReference>
<dbReference type="EMBL" id="CP029210">
    <property type="protein sequence ID" value="AWI52379.1"/>
    <property type="molecule type" value="Genomic_DNA"/>
</dbReference>
<evidence type="ECO:0000256" key="6">
    <source>
        <dbReference type="ARBA" id="ARBA00022842"/>
    </source>
</evidence>
<protein>
    <recommendedName>
        <fullName evidence="5 10">Phosphoenolpyruvate carboxylase</fullName>
        <shortName evidence="10">PEPC</shortName>
        <shortName evidence="10">PEPCase</shortName>
        <ecNumber evidence="4 10">4.1.1.31</ecNumber>
    </recommendedName>
</protein>
<dbReference type="InterPro" id="IPR018129">
    <property type="entry name" value="PEP_COase_Lys_AS"/>
</dbReference>
<dbReference type="InterPro" id="IPR022805">
    <property type="entry name" value="PEP_COase_bac/pln-type"/>
</dbReference>
<dbReference type="InterPro" id="IPR033129">
    <property type="entry name" value="PEPCASE_His_AS"/>
</dbReference>
<evidence type="ECO:0000256" key="2">
    <source>
        <dbReference type="ARBA" id="ARBA00003670"/>
    </source>
</evidence>
<evidence type="ECO:0000256" key="7">
    <source>
        <dbReference type="ARBA" id="ARBA00023239"/>
    </source>
</evidence>
<dbReference type="GO" id="GO:0000287">
    <property type="term" value="F:magnesium ion binding"/>
    <property type="evidence" value="ECO:0007669"/>
    <property type="project" value="UniProtKB-UniRule"/>
</dbReference>
<dbReference type="GO" id="GO:0015977">
    <property type="term" value="P:carbon fixation"/>
    <property type="evidence" value="ECO:0007669"/>
    <property type="project" value="UniProtKB-UniRule"/>
</dbReference>
<comment type="catalytic activity">
    <reaction evidence="9 10">
        <text>oxaloacetate + phosphate = phosphoenolpyruvate + hydrogencarbonate</text>
        <dbReference type="Rhea" id="RHEA:28370"/>
        <dbReference type="ChEBI" id="CHEBI:16452"/>
        <dbReference type="ChEBI" id="CHEBI:17544"/>
        <dbReference type="ChEBI" id="CHEBI:43474"/>
        <dbReference type="ChEBI" id="CHEBI:58702"/>
        <dbReference type="EC" id="4.1.1.31"/>
    </reaction>
</comment>
<evidence type="ECO:0000256" key="12">
    <source>
        <dbReference type="PROSITE-ProRule" id="PRU10112"/>
    </source>
</evidence>
<evidence type="ECO:0000256" key="8">
    <source>
        <dbReference type="ARBA" id="ARBA00023300"/>
    </source>
</evidence>
<comment type="similarity">
    <text evidence="3 10">Belongs to the PEPCase type 1 family.</text>
</comment>
<dbReference type="SUPFAM" id="SSF51621">
    <property type="entry name" value="Phosphoenolpyruvate/pyruvate domain"/>
    <property type="match status" value="1"/>
</dbReference>
<evidence type="ECO:0000256" key="11">
    <source>
        <dbReference type="PROSITE-ProRule" id="PRU10111"/>
    </source>
</evidence>
<dbReference type="AlphaFoldDB" id="A0A2U8FN20"/>
<keyword evidence="8 10" id="KW-0120">Carbon dioxide fixation</keyword>
<evidence type="ECO:0000256" key="3">
    <source>
        <dbReference type="ARBA" id="ARBA00008346"/>
    </source>
</evidence>
<feature type="active site" evidence="10 11">
    <location>
        <position position="153"/>
    </location>
</feature>
<keyword evidence="6 10" id="KW-0460">Magnesium</keyword>
<evidence type="ECO:0000256" key="1">
    <source>
        <dbReference type="ARBA" id="ARBA00001946"/>
    </source>
</evidence>
<organism evidence="13 14">
    <name type="scientific">Aquabacterium olei</name>
    <dbReference type="NCBI Taxonomy" id="1296669"/>
    <lineage>
        <taxon>Bacteria</taxon>
        <taxon>Pseudomonadati</taxon>
        <taxon>Pseudomonadota</taxon>
        <taxon>Betaproteobacteria</taxon>
        <taxon>Burkholderiales</taxon>
        <taxon>Aquabacterium</taxon>
    </lineage>
</organism>
<dbReference type="GO" id="GO:0006099">
    <property type="term" value="P:tricarboxylic acid cycle"/>
    <property type="evidence" value="ECO:0007669"/>
    <property type="project" value="InterPro"/>
</dbReference>
<evidence type="ECO:0000256" key="10">
    <source>
        <dbReference type="HAMAP-Rule" id="MF_00595"/>
    </source>
</evidence>
<reference evidence="13 14" key="1">
    <citation type="submission" date="2018-05" db="EMBL/GenBank/DDBJ databases">
        <title>complete genome sequence of Aquabacterium olei NBRC 110486.</title>
        <authorList>
            <person name="Tang B."/>
            <person name="Chang J."/>
            <person name="Zhang L."/>
            <person name="Yang H."/>
        </authorList>
    </citation>
    <scope>NUCLEOTIDE SEQUENCE [LARGE SCALE GENOMIC DNA]</scope>
    <source>
        <strain evidence="13 14">NBRC 110486</strain>
    </source>
</reference>
<dbReference type="InterPro" id="IPR021135">
    <property type="entry name" value="PEP_COase"/>
</dbReference>
<dbReference type="Proteomes" id="UP000244892">
    <property type="component" value="Chromosome"/>
</dbReference>
<dbReference type="GO" id="GO:0008964">
    <property type="term" value="F:phosphoenolpyruvate carboxylase activity"/>
    <property type="evidence" value="ECO:0007669"/>
    <property type="project" value="UniProtKB-UniRule"/>
</dbReference>
<dbReference type="RefSeq" id="WP_109034375.1">
    <property type="nucleotide sequence ID" value="NZ_CP029210.1"/>
</dbReference>
<comment type="cofactor">
    <cofactor evidence="1 10">
        <name>Mg(2+)</name>
        <dbReference type="ChEBI" id="CHEBI:18420"/>
    </cofactor>
</comment>
<dbReference type="KEGG" id="aon:DEH84_02255"/>
<evidence type="ECO:0000313" key="13">
    <source>
        <dbReference type="EMBL" id="AWI52379.1"/>
    </source>
</evidence>
<gene>
    <name evidence="10" type="primary">ppc</name>
    <name evidence="13" type="ORF">DEH84_02255</name>
</gene>
<dbReference type="PANTHER" id="PTHR30523:SF6">
    <property type="entry name" value="PHOSPHOENOLPYRUVATE CARBOXYLASE"/>
    <property type="match status" value="1"/>
</dbReference>
<dbReference type="EC" id="4.1.1.31" evidence="4 10"/>
<keyword evidence="14" id="KW-1185">Reference proteome</keyword>
<dbReference type="HAMAP" id="MF_00595">
    <property type="entry name" value="PEPcase_type1"/>
    <property type="match status" value="1"/>
</dbReference>
<comment type="subunit">
    <text evidence="10">Homotetramer.</text>
</comment>
<keyword evidence="13" id="KW-0670">Pyruvate</keyword>
<keyword evidence="7 10" id="KW-0456">Lyase</keyword>
<dbReference type="PRINTS" id="PR00150">
    <property type="entry name" value="PEPCARBXLASE"/>
</dbReference>
<dbReference type="PANTHER" id="PTHR30523">
    <property type="entry name" value="PHOSPHOENOLPYRUVATE CARBOXYLASE"/>
    <property type="match status" value="1"/>
</dbReference>
<sequence length="937" mass="104448">MHPTDHESAPSQDPHHPLREDIRLLGRVLGDTVREQHGEATYELVDQIRRHSVRFRRADDQAARQALEATLDSLSREQMLQVIRSFSYFSLLANIAEDQHQIRTQRQAALTGHAATEGTLEHALGRFAAKGLDAQQVLDLIGHAQIAPVLTAHPTEVRRHSILHEQMQLARLLRERDLTPQTPEERAESEEELRRIVLTLWQTRLLRPTKLSVLDEVANSLETHERTFLREVPRLYSHLEDRLRADLKQARAPQADELELPNFLHVASWIGGDRDGNPFVTAQVLDSALRMQAECVLRHYLAELNNLGLELSISALLANPSEALLNLAARSPDQSQHRQDEPYRRAISGLYARLAATYQQLVGRKPARPALGEAPAYETAAELLADLNVIHRSLKANGSVSLTRGRLRQLRRAVQVFGFSLAPLDLRQNADVHEQVIADLLEAAEPGSQYLALPEEQRVARLLDELQTARPLYSPHIDYSELSRGEIAIFQQAQLAHQRYGSQSIAQCIISKTASVSDLLEVAVLLKECGLLKPARGADAPTLAVNIVPLFETIGDLRAAPAIMDALLSQPLYRALLQSRGDVQEVMLGYSDSNKDGGFLTSGWELYKAEIGLVEVFARHGVRLRLFHGRGGSVGRGGGPSYQAILAQPPGAVQGQVRLTEQGEVIAAKYGQPETGRRNLEVLVAATLTASLLPPNKDVPPEYLDVMEELSATAFAAYRHLVYETPGFEQFFWESTVIAEIAHLNIGSRPASRKKSTSIDDLRAIPWVFSWAQCRIMLPGWYGFGSAVEAYVQKHGEAGQQRLQAMHANWPYLSSLLSNMDMVLAKSDLAIASRYAGLVSDKALSEAIFGRIQAEHDRTVRHLLAVTGQTALLERHPELQRHIADRHPYLDPLNHLQVTLLQSFRERQQRNEEPDERVQRGIHLTINGLAQGLRNSG</sequence>
<dbReference type="InterPro" id="IPR015813">
    <property type="entry name" value="Pyrv/PenolPyrv_kinase-like_dom"/>
</dbReference>
<evidence type="ECO:0000256" key="4">
    <source>
        <dbReference type="ARBA" id="ARBA00012305"/>
    </source>
</evidence>
<feature type="active site" evidence="10 12">
    <location>
        <position position="595"/>
    </location>
</feature>
<dbReference type="Pfam" id="PF00311">
    <property type="entry name" value="PEPcase"/>
    <property type="match status" value="1"/>
</dbReference>